<dbReference type="Proteomes" id="UP000289794">
    <property type="component" value="Chromosome"/>
</dbReference>
<feature type="transmembrane region" description="Helical" evidence="1">
    <location>
        <begin position="86"/>
        <end position="111"/>
    </location>
</feature>
<feature type="transmembrane region" description="Helical" evidence="1">
    <location>
        <begin position="52"/>
        <end position="74"/>
    </location>
</feature>
<sequence>MPEYVWLVGEQLRDKEMKILKTIGKVIAAPVFLCVFLLARCFQFFLKVCGAVVTFVCILAAVVLTIGIVTQIALQMQGRGPGIAAIIISVFVAAVLAYVPGAGVGAVMVVLEGICSWIMKFYKAALESVHIDHKKTGYKWADYDWDSNKVYNSVRNSTVGESERKIHYFKGIRTQEELKRRAWALLKIYQPDNRFGEDEITRSIMAEYDYLKKKLPKSSMEE</sequence>
<dbReference type="RefSeq" id="WP_130180134.1">
    <property type="nucleotide sequence ID" value="NZ_CP035945.1"/>
</dbReference>
<keyword evidence="1" id="KW-0472">Membrane</keyword>
<gene>
    <name evidence="2" type="ORF">PMF13cell1_01196</name>
</gene>
<dbReference type="KEGG" id="bpro:PMF13cell1_01196"/>
<organism evidence="2 3">
    <name type="scientific">Blautia producta</name>
    <dbReference type="NCBI Taxonomy" id="33035"/>
    <lineage>
        <taxon>Bacteria</taxon>
        <taxon>Bacillati</taxon>
        <taxon>Bacillota</taxon>
        <taxon>Clostridia</taxon>
        <taxon>Lachnospirales</taxon>
        <taxon>Lachnospiraceae</taxon>
        <taxon>Blautia</taxon>
    </lineage>
</organism>
<proteinExistence type="predicted"/>
<accession>A0A4P6LV03</accession>
<evidence type="ECO:0000313" key="3">
    <source>
        <dbReference type="Proteomes" id="UP000289794"/>
    </source>
</evidence>
<evidence type="ECO:0000313" key="2">
    <source>
        <dbReference type="EMBL" id="QBE95672.1"/>
    </source>
</evidence>
<reference evidence="2 3" key="1">
    <citation type="submission" date="2019-01" db="EMBL/GenBank/DDBJ databases">
        <title>PMF-metabolizing Aryl O-demethylase.</title>
        <authorList>
            <person name="Kim M."/>
        </authorList>
    </citation>
    <scope>NUCLEOTIDE SEQUENCE [LARGE SCALE GENOMIC DNA]</scope>
    <source>
        <strain evidence="2 3">PMF1</strain>
    </source>
</reference>
<name>A0A4P6LV03_9FIRM</name>
<dbReference type="EMBL" id="CP035945">
    <property type="protein sequence ID" value="QBE95672.1"/>
    <property type="molecule type" value="Genomic_DNA"/>
</dbReference>
<protein>
    <submittedName>
        <fullName evidence="2">Uncharacterized protein</fullName>
    </submittedName>
</protein>
<evidence type="ECO:0000256" key="1">
    <source>
        <dbReference type="SAM" id="Phobius"/>
    </source>
</evidence>
<keyword evidence="1" id="KW-1133">Transmembrane helix</keyword>
<dbReference type="AlphaFoldDB" id="A0A4P6LV03"/>
<keyword evidence="1" id="KW-0812">Transmembrane</keyword>
<feature type="transmembrane region" description="Helical" evidence="1">
    <location>
        <begin position="23"/>
        <end position="46"/>
    </location>
</feature>